<dbReference type="AlphaFoldDB" id="A0AAD7MJM2"/>
<dbReference type="Pfam" id="PF14214">
    <property type="entry name" value="Helitron_like_N"/>
    <property type="match status" value="1"/>
</dbReference>
<feature type="domain" description="Helitron helicase-like" evidence="1">
    <location>
        <begin position="2"/>
        <end position="54"/>
    </location>
</feature>
<comment type="caution">
    <text evidence="2">The sequence shown here is derived from an EMBL/GenBank/DDBJ whole genome shotgun (WGS) entry which is preliminary data.</text>
</comment>
<proteinExistence type="predicted"/>
<dbReference type="Proteomes" id="UP001215598">
    <property type="component" value="Unassembled WGS sequence"/>
</dbReference>
<dbReference type="InterPro" id="IPR025476">
    <property type="entry name" value="Helitron_helicase-like"/>
</dbReference>
<name>A0AAD7MJM2_9AGAR</name>
<keyword evidence="3" id="KW-1185">Reference proteome</keyword>
<accession>A0AAD7MJM2</accession>
<reference evidence="2" key="1">
    <citation type="submission" date="2023-03" db="EMBL/GenBank/DDBJ databases">
        <title>Massive genome expansion in bonnet fungi (Mycena s.s.) driven by repeated elements and novel gene families across ecological guilds.</title>
        <authorList>
            <consortium name="Lawrence Berkeley National Laboratory"/>
            <person name="Harder C.B."/>
            <person name="Miyauchi S."/>
            <person name="Viragh M."/>
            <person name="Kuo A."/>
            <person name="Thoen E."/>
            <person name="Andreopoulos B."/>
            <person name="Lu D."/>
            <person name="Skrede I."/>
            <person name="Drula E."/>
            <person name="Henrissat B."/>
            <person name="Morin E."/>
            <person name="Kohler A."/>
            <person name="Barry K."/>
            <person name="LaButti K."/>
            <person name="Morin E."/>
            <person name="Salamov A."/>
            <person name="Lipzen A."/>
            <person name="Mereny Z."/>
            <person name="Hegedus B."/>
            <person name="Baldrian P."/>
            <person name="Stursova M."/>
            <person name="Weitz H."/>
            <person name="Taylor A."/>
            <person name="Grigoriev I.V."/>
            <person name="Nagy L.G."/>
            <person name="Martin F."/>
            <person name="Kauserud H."/>
        </authorList>
    </citation>
    <scope>NUCLEOTIDE SEQUENCE</scope>
    <source>
        <strain evidence="2">CBHHK182m</strain>
    </source>
</reference>
<gene>
    <name evidence="2" type="ORF">B0H16DRAFT_1335995</name>
</gene>
<evidence type="ECO:0000259" key="1">
    <source>
        <dbReference type="Pfam" id="PF14214"/>
    </source>
</evidence>
<dbReference type="EMBL" id="JARKIB010000238">
    <property type="protein sequence ID" value="KAJ7720619.1"/>
    <property type="molecule type" value="Genomic_DNA"/>
</dbReference>
<organism evidence="2 3">
    <name type="scientific">Mycena metata</name>
    <dbReference type="NCBI Taxonomy" id="1033252"/>
    <lineage>
        <taxon>Eukaryota</taxon>
        <taxon>Fungi</taxon>
        <taxon>Dikarya</taxon>
        <taxon>Basidiomycota</taxon>
        <taxon>Agaricomycotina</taxon>
        <taxon>Agaricomycetes</taxon>
        <taxon>Agaricomycetidae</taxon>
        <taxon>Agaricales</taxon>
        <taxon>Marasmiineae</taxon>
        <taxon>Mycenaceae</taxon>
        <taxon>Mycena</taxon>
    </lineage>
</organism>
<sequence length="325" mass="37172">MFFDEVINSFVKIILRYDPESQSATGNGLFGRCCGYYGMVEAQGRGTLHCHMLIWIEGNPTPQELRDRMRESPEFKDKMFRWLESIIQCQLPSDQEVVVENGEALKPPALEKGKLDPRLTRDPRVVGMTDAEFESALKGTVEELVKLSNWHVHKETCWKLLKNGEPRNDSTCRMRVDGSVNPFTHLDPETESIVLKRLHPRINNYNELVIFLLRCNMDLKYVGSGEAAKALIYYITDYITKGQLSTHVGLVALEYAIKRNSEKFDSTDAASAEVDRSLYTKTIMALMSKQEMSHQQVMSYLVGGGDCYCSHSFKIVKWADFDRYI</sequence>
<evidence type="ECO:0000313" key="2">
    <source>
        <dbReference type="EMBL" id="KAJ7720619.1"/>
    </source>
</evidence>
<feature type="non-terminal residue" evidence="2">
    <location>
        <position position="325"/>
    </location>
</feature>
<protein>
    <recommendedName>
        <fullName evidence="1">Helitron helicase-like domain-containing protein</fullName>
    </recommendedName>
</protein>
<evidence type="ECO:0000313" key="3">
    <source>
        <dbReference type="Proteomes" id="UP001215598"/>
    </source>
</evidence>